<keyword evidence="3" id="KW-1185">Reference proteome</keyword>
<sequence length="143" mass="16038">MQVKKSFQGVLHLCSSNGRAATGPESYWPSPSTARPVSKKERTITGRENNQDIIVPTREARSIFFIRPLLIHVLVVLGSRLNFFTNRFSTACMPERTRTEGKNPNGLGASRMRAIPSEYSNQKTKESVFITEKKPSVKNAKTQ</sequence>
<feature type="compositionally biased region" description="Basic and acidic residues" evidence="1">
    <location>
        <begin position="123"/>
        <end position="135"/>
    </location>
</feature>
<protein>
    <submittedName>
        <fullName evidence="2">Uncharacterized protein</fullName>
    </submittedName>
</protein>
<evidence type="ECO:0000313" key="3">
    <source>
        <dbReference type="Proteomes" id="UP000499080"/>
    </source>
</evidence>
<reference evidence="2 3" key="1">
    <citation type="journal article" date="2019" name="Sci. Rep.">
        <title>Orb-weaving spider Araneus ventricosus genome elucidates the spidroin gene catalogue.</title>
        <authorList>
            <person name="Kono N."/>
            <person name="Nakamura H."/>
            <person name="Ohtoshi R."/>
            <person name="Moran D.A.P."/>
            <person name="Shinohara A."/>
            <person name="Yoshida Y."/>
            <person name="Fujiwara M."/>
            <person name="Mori M."/>
            <person name="Tomita M."/>
            <person name="Arakawa K."/>
        </authorList>
    </citation>
    <scope>NUCLEOTIDE SEQUENCE [LARGE SCALE GENOMIC DNA]</scope>
</reference>
<gene>
    <name evidence="2" type="ORF">AVEN_245251_1</name>
</gene>
<comment type="caution">
    <text evidence="2">The sequence shown here is derived from an EMBL/GenBank/DDBJ whole genome shotgun (WGS) entry which is preliminary data.</text>
</comment>
<name>A0A4Y2EBS0_ARAVE</name>
<evidence type="ECO:0000313" key="2">
    <source>
        <dbReference type="EMBL" id="GBM26522.1"/>
    </source>
</evidence>
<accession>A0A4Y2EBS0</accession>
<proteinExistence type="predicted"/>
<dbReference type="EMBL" id="BGPR01000562">
    <property type="protein sequence ID" value="GBM26522.1"/>
    <property type="molecule type" value="Genomic_DNA"/>
</dbReference>
<organism evidence="2 3">
    <name type="scientific">Araneus ventricosus</name>
    <name type="common">Orbweaver spider</name>
    <name type="synonym">Epeira ventricosa</name>
    <dbReference type="NCBI Taxonomy" id="182803"/>
    <lineage>
        <taxon>Eukaryota</taxon>
        <taxon>Metazoa</taxon>
        <taxon>Ecdysozoa</taxon>
        <taxon>Arthropoda</taxon>
        <taxon>Chelicerata</taxon>
        <taxon>Arachnida</taxon>
        <taxon>Araneae</taxon>
        <taxon>Araneomorphae</taxon>
        <taxon>Entelegynae</taxon>
        <taxon>Araneoidea</taxon>
        <taxon>Araneidae</taxon>
        <taxon>Araneus</taxon>
    </lineage>
</organism>
<feature type="region of interest" description="Disordered" evidence="1">
    <location>
        <begin position="95"/>
        <end position="143"/>
    </location>
</feature>
<dbReference type="AlphaFoldDB" id="A0A4Y2EBS0"/>
<evidence type="ECO:0000256" key="1">
    <source>
        <dbReference type="SAM" id="MobiDB-lite"/>
    </source>
</evidence>
<dbReference type="Proteomes" id="UP000499080">
    <property type="component" value="Unassembled WGS sequence"/>
</dbReference>